<evidence type="ECO:0000256" key="7">
    <source>
        <dbReference type="ARBA" id="ARBA00023047"/>
    </source>
</evidence>
<dbReference type="EMBL" id="DSRP01000335">
    <property type="protein sequence ID" value="HGG92254.1"/>
    <property type="molecule type" value="Genomic_DNA"/>
</dbReference>
<evidence type="ECO:0000313" key="11">
    <source>
        <dbReference type="EMBL" id="HGG92254.1"/>
    </source>
</evidence>
<keyword evidence="3 9" id="KW-0813">Transport</keyword>
<feature type="transmembrane region" description="Helical" evidence="9">
    <location>
        <begin position="137"/>
        <end position="162"/>
    </location>
</feature>
<comment type="caution">
    <text evidence="11">The sequence shown here is derived from an EMBL/GenBank/DDBJ whole genome shotgun (WGS) entry which is preliminary data.</text>
</comment>
<keyword evidence="8 9" id="KW-0472">Membrane</keyword>
<evidence type="ECO:0000256" key="4">
    <source>
        <dbReference type="ARBA" id="ARBA00022475"/>
    </source>
</evidence>
<evidence type="ECO:0000259" key="10">
    <source>
        <dbReference type="PROSITE" id="PS51012"/>
    </source>
</evidence>
<dbReference type="InterPro" id="IPR047817">
    <property type="entry name" value="ABC2_TM_bact-type"/>
</dbReference>
<comment type="subcellular location">
    <subcellularLocation>
        <location evidence="1 9">Cell membrane</location>
        <topology evidence="1 9">Multi-pass membrane protein</topology>
    </subcellularLocation>
</comment>
<protein>
    <recommendedName>
        <fullName evidence="9">Transport permease protein</fullName>
    </recommendedName>
</protein>
<feature type="transmembrane region" description="Helical" evidence="9">
    <location>
        <begin position="59"/>
        <end position="81"/>
    </location>
</feature>
<feature type="transmembrane region" description="Helical" evidence="9">
    <location>
        <begin position="206"/>
        <end position="225"/>
    </location>
</feature>
<dbReference type="GO" id="GO:0005886">
    <property type="term" value="C:plasma membrane"/>
    <property type="evidence" value="ECO:0007669"/>
    <property type="project" value="UniProtKB-SubCell"/>
</dbReference>
<evidence type="ECO:0000256" key="2">
    <source>
        <dbReference type="ARBA" id="ARBA00007783"/>
    </source>
</evidence>
<dbReference type="PROSITE" id="PS51012">
    <property type="entry name" value="ABC_TM2"/>
    <property type="match status" value="1"/>
</dbReference>
<evidence type="ECO:0000256" key="1">
    <source>
        <dbReference type="ARBA" id="ARBA00004651"/>
    </source>
</evidence>
<feature type="domain" description="ABC transmembrane type-2" evidence="10">
    <location>
        <begin position="57"/>
        <end position="283"/>
    </location>
</feature>
<dbReference type="PANTHER" id="PTHR30413:SF10">
    <property type="entry name" value="CAPSULE POLYSACCHARIDE EXPORT INNER-MEMBRANE PROTEIN CTRC"/>
    <property type="match status" value="1"/>
</dbReference>
<dbReference type="GO" id="GO:0015774">
    <property type="term" value="P:polysaccharide transport"/>
    <property type="evidence" value="ECO:0007669"/>
    <property type="project" value="UniProtKB-KW"/>
</dbReference>
<feature type="transmembrane region" description="Helical" evidence="9">
    <location>
        <begin position="259"/>
        <end position="280"/>
    </location>
</feature>
<dbReference type="GO" id="GO:0015920">
    <property type="term" value="P:lipopolysaccharide transport"/>
    <property type="evidence" value="ECO:0007669"/>
    <property type="project" value="TreeGrafter"/>
</dbReference>
<dbReference type="GO" id="GO:0140359">
    <property type="term" value="F:ABC-type transporter activity"/>
    <property type="evidence" value="ECO:0007669"/>
    <property type="project" value="InterPro"/>
</dbReference>
<dbReference type="Pfam" id="PF01061">
    <property type="entry name" value="ABC2_membrane"/>
    <property type="match status" value="1"/>
</dbReference>
<evidence type="ECO:0000256" key="9">
    <source>
        <dbReference type="RuleBase" id="RU361157"/>
    </source>
</evidence>
<evidence type="ECO:0000256" key="6">
    <source>
        <dbReference type="ARBA" id="ARBA00022989"/>
    </source>
</evidence>
<name>A0A7C4ELR9_9BACT</name>
<sequence>MRKIILAQPPAGLASTIRQSIRLASPAGVFGHFLNHLELLREFTRLEFSGRYQGTQLGLLWTLVTPLVTLGVYTFVFSVVFKTSWSGAGQGGVMGFALSLLTGLACFEVLSGAAARGAVVMAENVNFVKKVVFPLEVLPVSIALALAAQSVLTLALVCAAQLAAGGGLAWMALLAPLGYVPLVLLAAGLGLWLAPVGVASKDVGHMITAFMQLFFFMTPIVYPLSAVPERYQPVLALNPLYPVIEHFRRTLLWGQAPDWTSLGLVTLFALAFLLAGYAWFMQLKKVFADVL</sequence>
<evidence type="ECO:0000256" key="3">
    <source>
        <dbReference type="ARBA" id="ARBA00022448"/>
    </source>
</evidence>
<keyword evidence="7" id="KW-0762">Sugar transport</keyword>
<feature type="transmembrane region" description="Helical" evidence="9">
    <location>
        <begin position="93"/>
        <end position="116"/>
    </location>
</feature>
<feature type="transmembrane region" description="Helical" evidence="9">
    <location>
        <begin position="168"/>
        <end position="194"/>
    </location>
</feature>
<gene>
    <name evidence="11" type="ORF">ENR59_04805</name>
</gene>
<organism evidence="11">
    <name type="scientific">Fundidesulfovibrio putealis</name>
    <dbReference type="NCBI Taxonomy" id="270496"/>
    <lineage>
        <taxon>Bacteria</taxon>
        <taxon>Pseudomonadati</taxon>
        <taxon>Thermodesulfobacteriota</taxon>
        <taxon>Desulfovibrionia</taxon>
        <taxon>Desulfovibrionales</taxon>
        <taxon>Desulfovibrionaceae</taxon>
        <taxon>Fundidesulfovibrio</taxon>
    </lineage>
</organism>
<dbReference type="InterPro" id="IPR013525">
    <property type="entry name" value="ABC2_TM"/>
</dbReference>
<dbReference type="PANTHER" id="PTHR30413">
    <property type="entry name" value="INNER MEMBRANE TRANSPORT PERMEASE"/>
    <property type="match status" value="1"/>
</dbReference>
<evidence type="ECO:0000256" key="5">
    <source>
        <dbReference type="ARBA" id="ARBA00022692"/>
    </source>
</evidence>
<comment type="similarity">
    <text evidence="2 9">Belongs to the ABC-2 integral membrane protein family.</text>
</comment>
<evidence type="ECO:0000256" key="8">
    <source>
        <dbReference type="ARBA" id="ARBA00023136"/>
    </source>
</evidence>
<keyword evidence="7" id="KW-0625">Polysaccharide transport</keyword>
<reference evidence="11" key="1">
    <citation type="journal article" date="2020" name="mSystems">
        <title>Genome- and Community-Level Interaction Insights into Carbon Utilization and Element Cycling Functions of Hydrothermarchaeota in Hydrothermal Sediment.</title>
        <authorList>
            <person name="Zhou Z."/>
            <person name="Liu Y."/>
            <person name="Xu W."/>
            <person name="Pan J."/>
            <person name="Luo Z.H."/>
            <person name="Li M."/>
        </authorList>
    </citation>
    <scope>NUCLEOTIDE SEQUENCE [LARGE SCALE GENOMIC DNA]</scope>
    <source>
        <strain evidence="11">SpSt-413</strain>
    </source>
</reference>
<keyword evidence="5 9" id="KW-0812">Transmembrane</keyword>
<accession>A0A7C4ELR9</accession>
<keyword evidence="4 9" id="KW-1003">Cell membrane</keyword>
<keyword evidence="6 9" id="KW-1133">Transmembrane helix</keyword>
<dbReference type="AlphaFoldDB" id="A0A7C4ELR9"/>
<proteinExistence type="inferred from homology"/>